<proteinExistence type="predicted"/>
<dbReference type="OrthoDB" id="2643440at2759"/>
<evidence type="ECO:0000313" key="2">
    <source>
        <dbReference type="EMBL" id="KZT63021.1"/>
    </source>
</evidence>
<protein>
    <submittedName>
        <fullName evidence="2">Uncharacterized protein</fullName>
    </submittedName>
</protein>
<reference evidence="2 3" key="1">
    <citation type="journal article" date="2016" name="Mol. Biol. Evol.">
        <title>Comparative Genomics of Early-Diverging Mushroom-Forming Fungi Provides Insights into the Origins of Lignocellulose Decay Capabilities.</title>
        <authorList>
            <person name="Nagy L.G."/>
            <person name="Riley R."/>
            <person name="Tritt A."/>
            <person name="Adam C."/>
            <person name="Daum C."/>
            <person name="Floudas D."/>
            <person name="Sun H."/>
            <person name="Yadav J.S."/>
            <person name="Pangilinan J."/>
            <person name="Larsson K.H."/>
            <person name="Matsuura K."/>
            <person name="Barry K."/>
            <person name="Labutti K."/>
            <person name="Kuo R."/>
            <person name="Ohm R.A."/>
            <person name="Bhattacharya S.S."/>
            <person name="Shirouzu T."/>
            <person name="Yoshinaga Y."/>
            <person name="Martin F.M."/>
            <person name="Grigoriev I.V."/>
            <person name="Hibbett D.S."/>
        </authorList>
    </citation>
    <scope>NUCLEOTIDE SEQUENCE [LARGE SCALE GENOMIC DNA]</scope>
    <source>
        <strain evidence="2 3">L-15889</strain>
    </source>
</reference>
<dbReference type="InterPro" id="IPR009836">
    <property type="entry name" value="GRDP-like"/>
</dbReference>
<dbReference type="EMBL" id="KV429363">
    <property type="protein sequence ID" value="KZT63021.1"/>
    <property type="molecule type" value="Genomic_DNA"/>
</dbReference>
<dbReference type="STRING" id="1314783.A0A165KE91"/>
<organism evidence="2 3">
    <name type="scientific">Daedalea quercina L-15889</name>
    <dbReference type="NCBI Taxonomy" id="1314783"/>
    <lineage>
        <taxon>Eukaryota</taxon>
        <taxon>Fungi</taxon>
        <taxon>Dikarya</taxon>
        <taxon>Basidiomycota</taxon>
        <taxon>Agaricomycotina</taxon>
        <taxon>Agaricomycetes</taxon>
        <taxon>Polyporales</taxon>
        <taxon>Fomitopsis</taxon>
    </lineage>
</organism>
<dbReference type="Proteomes" id="UP000076727">
    <property type="component" value="Unassembled WGS sequence"/>
</dbReference>
<name>A0A165KE91_9APHY</name>
<keyword evidence="3" id="KW-1185">Reference proteome</keyword>
<dbReference type="PANTHER" id="PTHR34365:SF7">
    <property type="entry name" value="GLYCINE-RICH DOMAIN-CONTAINING PROTEIN 1"/>
    <property type="match status" value="1"/>
</dbReference>
<dbReference type="PANTHER" id="PTHR34365">
    <property type="entry name" value="ENOLASE (DUF1399)"/>
    <property type="match status" value="1"/>
</dbReference>
<sequence length="119" mass="13631">MDIDVAWHTHQLTVGSTVMTCESICDLNNYSDDKVKDSEKQLEDGFNLTSQVWQEHFNVPYTHCGCSLPGETISSRLQHLKYVSTSRDDVQRVLWGNTGYGRPRCYRRLPALARLLARV</sequence>
<dbReference type="EMBL" id="KV429364">
    <property type="protein sequence ID" value="KZT63020.1"/>
    <property type="molecule type" value="Genomic_DNA"/>
</dbReference>
<gene>
    <name evidence="2" type="ORF">DAEQUDRAFT_771043</name>
    <name evidence="1" type="ORF">DAEQUDRAFT_771044</name>
</gene>
<dbReference type="AlphaFoldDB" id="A0A165KE91"/>
<evidence type="ECO:0000313" key="1">
    <source>
        <dbReference type="EMBL" id="KZT63020.1"/>
    </source>
</evidence>
<evidence type="ECO:0000313" key="3">
    <source>
        <dbReference type="Proteomes" id="UP000076727"/>
    </source>
</evidence>
<accession>A0A165KE91</accession>